<accession>A0A067M9Z2</accession>
<dbReference type="AlphaFoldDB" id="A0A067M9Z2"/>
<name>A0A067M9Z2_BOTB1</name>
<keyword evidence="6" id="KW-0811">Translocation</keyword>
<organism evidence="12 13">
    <name type="scientific">Botryobasidium botryosum (strain FD-172 SS1)</name>
    <dbReference type="NCBI Taxonomy" id="930990"/>
    <lineage>
        <taxon>Eukaryota</taxon>
        <taxon>Fungi</taxon>
        <taxon>Dikarya</taxon>
        <taxon>Basidiomycota</taxon>
        <taxon>Agaricomycotina</taxon>
        <taxon>Agaricomycetes</taxon>
        <taxon>Cantharellales</taxon>
        <taxon>Botryobasidiaceae</taxon>
        <taxon>Botryobasidium</taxon>
    </lineage>
</organism>
<dbReference type="InterPro" id="IPR038506">
    <property type="entry name" value="GLE1-like_sf"/>
</dbReference>
<dbReference type="GO" id="GO:0031369">
    <property type="term" value="F:translation initiation factor binding"/>
    <property type="evidence" value="ECO:0007669"/>
    <property type="project" value="TreeGrafter"/>
</dbReference>
<evidence type="ECO:0000256" key="7">
    <source>
        <dbReference type="ARBA" id="ARBA00023132"/>
    </source>
</evidence>
<feature type="compositionally biased region" description="Basic residues" evidence="11">
    <location>
        <begin position="22"/>
        <end position="33"/>
    </location>
</feature>
<evidence type="ECO:0000256" key="4">
    <source>
        <dbReference type="ARBA" id="ARBA00022816"/>
    </source>
</evidence>
<dbReference type="Proteomes" id="UP000027195">
    <property type="component" value="Unassembled WGS sequence"/>
</dbReference>
<dbReference type="GO" id="GO:0016973">
    <property type="term" value="P:poly(A)+ mRNA export from nucleus"/>
    <property type="evidence" value="ECO:0007669"/>
    <property type="project" value="InterPro"/>
</dbReference>
<evidence type="ECO:0000256" key="6">
    <source>
        <dbReference type="ARBA" id="ARBA00023010"/>
    </source>
</evidence>
<evidence type="ECO:0000256" key="1">
    <source>
        <dbReference type="ARBA" id="ARBA00004567"/>
    </source>
</evidence>
<keyword evidence="8" id="KW-0539">Nucleus</keyword>
<dbReference type="GO" id="GO:0044614">
    <property type="term" value="C:nuclear pore cytoplasmic filaments"/>
    <property type="evidence" value="ECO:0007669"/>
    <property type="project" value="TreeGrafter"/>
</dbReference>
<comment type="subcellular location">
    <subcellularLocation>
        <location evidence="1">Nucleus</location>
        <location evidence="1">Nuclear pore complex</location>
    </subcellularLocation>
</comment>
<dbReference type="HOGENOM" id="CLU_020872_1_0_1"/>
<evidence type="ECO:0000256" key="3">
    <source>
        <dbReference type="ARBA" id="ARBA00022448"/>
    </source>
</evidence>
<keyword evidence="7" id="KW-0906">Nuclear pore complex</keyword>
<evidence type="ECO:0000256" key="5">
    <source>
        <dbReference type="ARBA" id="ARBA00022927"/>
    </source>
</evidence>
<evidence type="ECO:0000256" key="9">
    <source>
        <dbReference type="ARBA" id="ARBA00026227"/>
    </source>
</evidence>
<dbReference type="OrthoDB" id="420884at2759"/>
<dbReference type="EMBL" id="KL198057">
    <property type="protein sequence ID" value="KDQ11525.1"/>
    <property type="molecule type" value="Genomic_DNA"/>
</dbReference>
<dbReference type="InterPro" id="IPR012476">
    <property type="entry name" value="GLE1"/>
</dbReference>
<evidence type="ECO:0000256" key="11">
    <source>
        <dbReference type="SAM" id="MobiDB-lite"/>
    </source>
</evidence>
<dbReference type="GO" id="GO:0015031">
    <property type="term" value="P:protein transport"/>
    <property type="evidence" value="ECO:0007669"/>
    <property type="project" value="UniProtKB-KW"/>
</dbReference>
<feature type="region of interest" description="Disordered" evidence="11">
    <location>
        <begin position="1"/>
        <end position="103"/>
    </location>
</feature>
<feature type="compositionally biased region" description="Low complexity" evidence="11">
    <location>
        <begin position="1"/>
        <end position="21"/>
    </location>
</feature>
<reference evidence="13" key="1">
    <citation type="journal article" date="2014" name="Proc. Natl. Acad. Sci. U.S.A.">
        <title>Extensive sampling of basidiomycete genomes demonstrates inadequacy of the white-rot/brown-rot paradigm for wood decay fungi.</title>
        <authorList>
            <person name="Riley R."/>
            <person name="Salamov A.A."/>
            <person name="Brown D.W."/>
            <person name="Nagy L.G."/>
            <person name="Floudas D."/>
            <person name="Held B.W."/>
            <person name="Levasseur A."/>
            <person name="Lombard V."/>
            <person name="Morin E."/>
            <person name="Otillar R."/>
            <person name="Lindquist E.A."/>
            <person name="Sun H."/>
            <person name="LaButti K.M."/>
            <person name="Schmutz J."/>
            <person name="Jabbour D."/>
            <person name="Luo H."/>
            <person name="Baker S.E."/>
            <person name="Pisabarro A.G."/>
            <person name="Walton J.D."/>
            <person name="Blanchette R.A."/>
            <person name="Henrissat B."/>
            <person name="Martin F."/>
            <person name="Cullen D."/>
            <person name="Hibbett D.S."/>
            <person name="Grigoriev I.V."/>
        </authorList>
    </citation>
    <scope>NUCLEOTIDE SEQUENCE [LARGE SCALE GENOMIC DNA]</scope>
    <source>
        <strain evidence="13">FD-172 SS1</strain>
    </source>
</reference>
<dbReference type="GO" id="GO:0005543">
    <property type="term" value="F:phospholipid binding"/>
    <property type="evidence" value="ECO:0007669"/>
    <property type="project" value="TreeGrafter"/>
</dbReference>
<evidence type="ECO:0000256" key="2">
    <source>
        <dbReference type="ARBA" id="ARBA00011056"/>
    </source>
</evidence>
<feature type="compositionally biased region" description="Basic and acidic residues" evidence="11">
    <location>
        <begin position="235"/>
        <end position="246"/>
    </location>
</feature>
<evidence type="ECO:0000256" key="10">
    <source>
        <dbReference type="ARBA" id="ARBA00029983"/>
    </source>
</evidence>
<keyword evidence="5" id="KW-0653">Protein transport</keyword>
<feature type="compositionally biased region" description="Basic and acidic residues" evidence="11">
    <location>
        <begin position="253"/>
        <end position="286"/>
    </location>
</feature>
<evidence type="ECO:0000313" key="13">
    <source>
        <dbReference type="Proteomes" id="UP000027195"/>
    </source>
</evidence>
<keyword evidence="4" id="KW-0509">mRNA transport</keyword>
<dbReference type="PANTHER" id="PTHR12960:SF0">
    <property type="entry name" value="MRNA EXPORT FACTOR GLE1"/>
    <property type="match status" value="1"/>
</dbReference>
<keyword evidence="13" id="KW-1185">Reference proteome</keyword>
<feature type="region of interest" description="Disordered" evidence="11">
    <location>
        <begin position="209"/>
        <end position="228"/>
    </location>
</feature>
<gene>
    <name evidence="12" type="ORF">BOTBODRAFT_189727</name>
</gene>
<feature type="region of interest" description="Disordered" evidence="11">
    <location>
        <begin position="235"/>
        <end position="291"/>
    </location>
</feature>
<dbReference type="PANTHER" id="PTHR12960">
    <property type="entry name" value="GLE-1-RELATED"/>
    <property type="match status" value="1"/>
</dbReference>
<sequence>MRIHLPSRSPSPSAPSSPTTLPKKRLPRSRAPPRPRATSNRYGLRDTDETTDESSDEGASQGNASRSGKAVQNDWDFDCSPIPPPPNPNRPSKTAEQEWEQQDFYCAVKLRQRPDPLEEYEERGRREAWRDAHEQSAALWQPINALLDSTAQIAEQRVREARRQQMEEVTATLQKVQLRKAELEHLGRVELEAQNRALWNSIEESIRQTELEEKRREEEARRAVERAREEELARQKRAAEEAEAKARQAALEAEEKAKKEQEEKKLKEEEDRRKARDAQEKLEREASQGVAPKTGREEWEFYRDVLRRVKTEVLPQVKKTKGRPDVTPNAQWKQEYSRCRRQIVPKVGQVVNTAAAISRVTDEIHNILNASPPHHEVVYTALLYSLSRALIRQVEEEVVAASSAAFPLGRIAQNLIGLGHVQFAEVFVAVLNAATGGWAVGIPVPQDGCKDEGEYRKMIGLKSNEAPTDITQHFDRISGCMMLYGAILQSPLPPALESNPASVPYPFQLPRLWTWLARVMNDPTLTRSRAAPLVIGGILEAAGDRAAEIWGKQIGKLRRALGRKAMEKDGDDVLGGKDGDAGRVRLAIILERWEASGKIAPKGRDMDG</sequence>
<protein>
    <recommendedName>
        <fullName evidence="9">mRNA export factor GLE1</fullName>
    </recommendedName>
    <alternativeName>
        <fullName evidence="10">Nucleoporin GLE1</fullName>
    </alternativeName>
</protein>
<evidence type="ECO:0000256" key="8">
    <source>
        <dbReference type="ARBA" id="ARBA00023242"/>
    </source>
</evidence>
<comment type="similarity">
    <text evidence="2">Belongs to the GLE1 family.</text>
</comment>
<dbReference type="Pfam" id="PF07817">
    <property type="entry name" value="GLE1"/>
    <property type="match status" value="1"/>
</dbReference>
<dbReference type="Gene3D" id="1.25.40.510">
    <property type="entry name" value="GLE1-like"/>
    <property type="match status" value="1"/>
</dbReference>
<keyword evidence="3" id="KW-0813">Transport</keyword>
<dbReference type="InParanoid" id="A0A067M9Z2"/>
<dbReference type="STRING" id="930990.A0A067M9Z2"/>
<evidence type="ECO:0000313" key="12">
    <source>
        <dbReference type="EMBL" id="KDQ11525.1"/>
    </source>
</evidence>
<dbReference type="GO" id="GO:0000822">
    <property type="term" value="F:inositol hexakisphosphate binding"/>
    <property type="evidence" value="ECO:0007669"/>
    <property type="project" value="TreeGrafter"/>
</dbReference>
<proteinExistence type="inferred from homology"/>
<dbReference type="GO" id="GO:0005737">
    <property type="term" value="C:cytoplasm"/>
    <property type="evidence" value="ECO:0007669"/>
    <property type="project" value="TreeGrafter"/>
</dbReference>